<keyword evidence="1" id="KW-0812">Transmembrane</keyword>
<reference evidence="3 4" key="1">
    <citation type="submission" date="2022-08" db="EMBL/GenBank/DDBJ databases">
        <title>Reclassification of Massilia species as members of the genera Telluria, Duganella, Pseudoduganella, Mokoshia gen. nov. and Zemynaea gen. nov. using orthogonal and non-orthogonal genome-based approaches.</title>
        <authorList>
            <person name="Bowman J.P."/>
        </authorList>
    </citation>
    <scope>NUCLEOTIDE SEQUENCE [LARGE SCALE GENOMIC DNA]</scope>
    <source>
        <strain evidence="3 4">JCM 31661</strain>
    </source>
</reference>
<gene>
    <name evidence="3" type="ORF">NX780_15375</name>
</gene>
<dbReference type="Proteomes" id="UP001206572">
    <property type="component" value="Unassembled WGS sequence"/>
</dbReference>
<name>A0ABT2ANA7_9BURK</name>
<evidence type="ECO:0000313" key="3">
    <source>
        <dbReference type="EMBL" id="MCS0597727.1"/>
    </source>
</evidence>
<keyword evidence="2" id="KW-0732">Signal</keyword>
<comment type="caution">
    <text evidence="3">The sequence shown here is derived from an EMBL/GenBank/DDBJ whole genome shotgun (WGS) entry which is preliminary data.</text>
</comment>
<dbReference type="EMBL" id="JANUHA010000010">
    <property type="protein sequence ID" value="MCS0597727.1"/>
    <property type="molecule type" value="Genomic_DNA"/>
</dbReference>
<sequence length="223" mass="23805">MQRRILTLLFALLLLPLHAGAANTVTVTTRSSGTMTPTGQVERALQLPPGSDEYELSFTSTLPATDIASSAGGADLNSWGATEVTLLFRGIRHTFSIADAMGWVSIASSLGDEDVYRHSMSWPMNVSVFGIEGMLSFAVPAGSYPGAFDFSAQDFVVFDPQRALVELRVYEYGDVVGQLSGTADRFEVAIVSAVPEPSMLVGLCAGLAMLCAAARLRRPRRPA</sequence>
<dbReference type="RefSeq" id="WP_258828748.1">
    <property type="nucleotide sequence ID" value="NZ_JANUHA010000010.1"/>
</dbReference>
<feature type="signal peptide" evidence="2">
    <location>
        <begin position="1"/>
        <end position="21"/>
    </location>
</feature>
<evidence type="ECO:0000256" key="2">
    <source>
        <dbReference type="SAM" id="SignalP"/>
    </source>
</evidence>
<keyword evidence="1" id="KW-1133">Transmembrane helix</keyword>
<evidence type="ECO:0000256" key="1">
    <source>
        <dbReference type="SAM" id="Phobius"/>
    </source>
</evidence>
<feature type="transmembrane region" description="Helical" evidence="1">
    <location>
        <begin position="199"/>
        <end position="216"/>
    </location>
</feature>
<feature type="chain" id="PRO_5047136137" evidence="2">
    <location>
        <begin position="22"/>
        <end position="223"/>
    </location>
</feature>
<protein>
    <submittedName>
        <fullName evidence="3">PEP-CTERM sorting domain-containing protein</fullName>
    </submittedName>
</protein>
<organism evidence="3 4">
    <name type="scientific">Massilia agri</name>
    <dbReference type="NCBI Taxonomy" id="1886785"/>
    <lineage>
        <taxon>Bacteria</taxon>
        <taxon>Pseudomonadati</taxon>
        <taxon>Pseudomonadota</taxon>
        <taxon>Betaproteobacteria</taxon>
        <taxon>Burkholderiales</taxon>
        <taxon>Oxalobacteraceae</taxon>
        <taxon>Telluria group</taxon>
        <taxon>Massilia</taxon>
    </lineage>
</organism>
<keyword evidence="1" id="KW-0472">Membrane</keyword>
<evidence type="ECO:0000313" key="4">
    <source>
        <dbReference type="Proteomes" id="UP001206572"/>
    </source>
</evidence>
<proteinExistence type="predicted"/>
<keyword evidence="4" id="KW-1185">Reference proteome</keyword>
<dbReference type="NCBIfam" id="TIGR02595">
    <property type="entry name" value="PEP_CTERM"/>
    <property type="match status" value="1"/>
</dbReference>
<accession>A0ABT2ANA7</accession>
<dbReference type="InterPro" id="IPR013424">
    <property type="entry name" value="Ice-binding_C"/>
</dbReference>